<dbReference type="RefSeq" id="WP_067508261.1">
    <property type="nucleotide sequence ID" value="NZ_CP107943.1"/>
</dbReference>
<feature type="compositionally biased region" description="Polar residues" evidence="1">
    <location>
        <begin position="91"/>
        <end position="112"/>
    </location>
</feature>
<protein>
    <submittedName>
        <fullName evidence="2">Uncharacterized protein DUF2397</fullName>
    </submittedName>
</protein>
<name>A0A366DRN5_9NOCA</name>
<sequence length="112" mass="12484">MGSPQNVRDLHEADVDAFLAYEDRLIEYLERFIKNLVGTGAEIAGLVVELDGRRFETCSIWPRCANPPRPHRTAPTTSASGRSREYGRTGSAPTHNPGWTNSRSDQLFTGHE</sequence>
<accession>A0A366DRN5</accession>
<evidence type="ECO:0000313" key="3">
    <source>
        <dbReference type="Proteomes" id="UP000252586"/>
    </source>
</evidence>
<feature type="region of interest" description="Disordered" evidence="1">
    <location>
        <begin position="64"/>
        <end position="112"/>
    </location>
</feature>
<evidence type="ECO:0000256" key="1">
    <source>
        <dbReference type="SAM" id="MobiDB-lite"/>
    </source>
</evidence>
<dbReference type="Pfam" id="PF09660">
    <property type="entry name" value="DUF2397"/>
    <property type="match status" value="1"/>
</dbReference>
<gene>
    <name evidence="2" type="ORF">DFR74_103405</name>
</gene>
<organism evidence="2 3">
    <name type="scientific">Nocardia puris</name>
    <dbReference type="NCBI Taxonomy" id="208602"/>
    <lineage>
        <taxon>Bacteria</taxon>
        <taxon>Bacillati</taxon>
        <taxon>Actinomycetota</taxon>
        <taxon>Actinomycetes</taxon>
        <taxon>Mycobacteriales</taxon>
        <taxon>Nocardiaceae</taxon>
        <taxon>Nocardia</taxon>
    </lineage>
</organism>
<keyword evidence="3" id="KW-1185">Reference proteome</keyword>
<proteinExistence type="predicted"/>
<dbReference type="InterPro" id="IPR013493">
    <property type="entry name" value="CHP02677"/>
</dbReference>
<evidence type="ECO:0000313" key="2">
    <source>
        <dbReference type="EMBL" id="RBO92760.1"/>
    </source>
</evidence>
<dbReference type="STRING" id="1210090.GCA_001613185_02595"/>
<dbReference type="EMBL" id="QNRE01000003">
    <property type="protein sequence ID" value="RBO92760.1"/>
    <property type="molecule type" value="Genomic_DNA"/>
</dbReference>
<dbReference type="Proteomes" id="UP000252586">
    <property type="component" value="Unassembled WGS sequence"/>
</dbReference>
<dbReference type="AlphaFoldDB" id="A0A366DRN5"/>
<comment type="caution">
    <text evidence="2">The sequence shown here is derived from an EMBL/GenBank/DDBJ whole genome shotgun (WGS) entry which is preliminary data.</text>
</comment>
<reference evidence="2 3" key="1">
    <citation type="submission" date="2018-06" db="EMBL/GenBank/DDBJ databases">
        <title>Genomic Encyclopedia of Type Strains, Phase IV (KMG-IV): sequencing the most valuable type-strain genomes for metagenomic binning, comparative biology and taxonomic classification.</title>
        <authorList>
            <person name="Goeker M."/>
        </authorList>
    </citation>
    <scope>NUCLEOTIDE SEQUENCE [LARGE SCALE GENOMIC DNA]</scope>
    <source>
        <strain evidence="2 3">DSM 44599</strain>
    </source>
</reference>